<feature type="transmembrane region" description="Helical" evidence="18">
    <location>
        <begin position="584"/>
        <end position="602"/>
    </location>
</feature>
<sequence length="656" mass="71287">MLPCGPALSFVRCLVRKKNVSGENLEDSKLCRCLSTVDLIALGVGSTLGAGVYVLAGEVAKSNSGPSIVASFLIAALASVMAGLCYAEFGARVPKTGSAYLYTYVTVGELWAFVTGWNLILSYVIGTSSVARAWSGTFDELLGKQIGHFFRTYFKINYSGLAEYPDFFAVFLILLLSGLLSFGVKESAWVNKIFTAINILVLLFVMISGFVKGDADNWKISEEYLINLTAITENFSSYENVTSIYGSGGFMPYGFTGTLAGAATCFYAFVGFDCIATTGEEVKNPQKAIPIGIVVSLLVCFMAYFGVSAALTLMMPYYLLDEKSPLPVAFEYVGWGPAKYVVAVGSLCALSTSLLGSIFPMPRVIYAMAKDGLLFKCLAQISSKTKTPLVATLSSGAVAGIMAFLFDLKALVDMMSIGTLLAYSLVATCVLILRYQPSLTYEQPKYSPEKAALAASERESAVSESQINMIQENHFSLQGLINPSSLPTEQTATTVNFLVGLLAFLVCGLSVLTTYGIHLIANLEPWSTGLLAVLVASLIVTILLIHRQPQNQQKVAFMVPLLPFLPSCSILVNIYLMVQLSGDTWIRFSFWMALGFLIYFAYGIRHSLEGRHSNGDDDSCSENSELQEKNPVEEVEEPENANERDQFLAYERTSEC</sequence>
<comment type="catalytic activity">
    <reaction evidence="10">
        <text>L-lysine(in) = L-lysine(out)</text>
        <dbReference type="Rhea" id="RHEA:70935"/>
        <dbReference type="ChEBI" id="CHEBI:32551"/>
    </reaction>
</comment>
<feature type="transmembrane region" description="Helical" evidence="18">
    <location>
        <begin position="526"/>
        <end position="545"/>
    </location>
</feature>
<evidence type="ECO:0000256" key="15">
    <source>
        <dbReference type="ARBA" id="ARBA00081006"/>
    </source>
</evidence>
<dbReference type="GO" id="GO:0097638">
    <property type="term" value="P:L-arginine import across plasma membrane"/>
    <property type="evidence" value="ECO:0007669"/>
    <property type="project" value="TreeGrafter"/>
</dbReference>
<evidence type="ECO:0000256" key="17">
    <source>
        <dbReference type="SAM" id="MobiDB-lite"/>
    </source>
</evidence>
<dbReference type="GO" id="GO:0005886">
    <property type="term" value="C:plasma membrane"/>
    <property type="evidence" value="ECO:0007669"/>
    <property type="project" value="UniProtKB-SubCell"/>
</dbReference>
<feature type="transmembrane region" description="Helical" evidence="18">
    <location>
        <begin position="387"/>
        <end position="408"/>
    </location>
</feature>
<keyword evidence="3" id="KW-0813">Transport</keyword>
<feature type="transmembrane region" description="Helical" evidence="18">
    <location>
        <begin position="291"/>
        <end position="320"/>
    </location>
</feature>
<keyword evidence="8 18" id="KW-0472">Membrane</keyword>
<evidence type="ECO:0000256" key="14">
    <source>
        <dbReference type="ARBA" id="ARBA00069817"/>
    </source>
</evidence>
<reference evidence="20 21" key="1">
    <citation type="submission" date="2019-09" db="EMBL/GenBank/DDBJ databases">
        <title>Bird 10,000 Genomes (B10K) Project - Family phase.</title>
        <authorList>
            <person name="Zhang G."/>
        </authorList>
    </citation>
    <scope>NUCLEOTIDE SEQUENCE [LARGE SCALE GENOMIC DNA]</scope>
    <source>
        <strain evidence="20">B10K-DU-003-42</strain>
        <tissue evidence="20">Mixed tissue sample</tissue>
    </source>
</reference>
<evidence type="ECO:0000256" key="6">
    <source>
        <dbReference type="ARBA" id="ARBA00022970"/>
    </source>
</evidence>
<dbReference type="Gene3D" id="1.20.1740.10">
    <property type="entry name" value="Amino acid/polyamine transporter I"/>
    <property type="match status" value="2"/>
</dbReference>
<protein>
    <recommendedName>
        <fullName evidence="14">Cationic amino acid transporter 2</fullName>
    </recommendedName>
    <alternativeName>
        <fullName evidence="15">Low affinity cationic amino acid transporter 2</fullName>
    </alternativeName>
    <alternativeName>
        <fullName evidence="16">Solute carrier family 7 member 2</fullName>
    </alternativeName>
</protein>
<dbReference type="Proteomes" id="UP000536260">
    <property type="component" value="Unassembled WGS sequence"/>
</dbReference>
<keyword evidence="7 18" id="KW-1133">Transmembrane helix</keyword>
<feature type="non-terminal residue" evidence="20">
    <location>
        <position position="656"/>
    </location>
</feature>
<feature type="transmembrane region" description="Helical" evidence="18">
    <location>
        <begin position="167"/>
        <end position="184"/>
    </location>
</feature>
<dbReference type="EMBL" id="VZTO01013610">
    <property type="protein sequence ID" value="NXT23689.1"/>
    <property type="molecule type" value="Genomic_DNA"/>
</dbReference>
<feature type="region of interest" description="Disordered" evidence="17">
    <location>
        <begin position="613"/>
        <end position="646"/>
    </location>
</feature>
<evidence type="ECO:0000256" key="3">
    <source>
        <dbReference type="ARBA" id="ARBA00022448"/>
    </source>
</evidence>
<keyword evidence="4" id="KW-1003">Cell membrane</keyword>
<evidence type="ECO:0000313" key="21">
    <source>
        <dbReference type="Proteomes" id="UP000536260"/>
    </source>
</evidence>
<proteinExistence type="inferred from homology"/>
<feature type="transmembrane region" description="Helical" evidence="18">
    <location>
        <begin position="414"/>
        <end position="435"/>
    </location>
</feature>
<dbReference type="PANTHER" id="PTHR43243:SF35">
    <property type="entry name" value="CATIONIC AMINO ACID TRANSPORTER 2"/>
    <property type="match status" value="1"/>
</dbReference>
<feature type="domain" description="Cationic amino acid transporter C-terminal" evidence="19">
    <location>
        <begin position="557"/>
        <end position="607"/>
    </location>
</feature>
<name>A0A7L3AVW3_9AVES</name>
<evidence type="ECO:0000256" key="4">
    <source>
        <dbReference type="ARBA" id="ARBA00022475"/>
    </source>
</evidence>
<dbReference type="GO" id="GO:0061459">
    <property type="term" value="F:L-arginine transmembrane transporter activity"/>
    <property type="evidence" value="ECO:0007669"/>
    <property type="project" value="UniProtKB-ARBA"/>
</dbReference>
<comment type="catalytic activity">
    <reaction evidence="13">
        <text>L-homoarginine(in) = L-homoarginine(out)</text>
        <dbReference type="Rhea" id="RHEA:71203"/>
        <dbReference type="ChEBI" id="CHEBI:143006"/>
    </reaction>
</comment>
<feature type="transmembrane region" description="Helical" evidence="18">
    <location>
        <begin position="557"/>
        <end position="578"/>
    </location>
</feature>
<feature type="transmembrane region" description="Helical" evidence="18">
    <location>
        <begin position="495"/>
        <end position="520"/>
    </location>
</feature>
<comment type="caution">
    <text evidence="20">The sequence shown here is derived from an EMBL/GenBank/DDBJ whole genome shotgun (WGS) entry which is preliminary data.</text>
</comment>
<evidence type="ECO:0000259" key="19">
    <source>
        <dbReference type="Pfam" id="PF13906"/>
    </source>
</evidence>
<comment type="subcellular location">
    <subcellularLocation>
        <location evidence="1">Cell membrane</location>
        <topology evidence="1">Multi-pass membrane protein</topology>
    </subcellularLocation>
</comment>
<feature type="transmembrane region" description="Helical" evidence="18">
    <location>
        <begin position="68"/>
        <end position="87"/>
    </location>
</feature>
<dbReference type="InterPro" id="IPR029485">
    <property type="entry name" value="CAT_C"/>
</dbReference>
<dbReference type="FunFam" id="1.20.1740.10:FF:000009">
    <property type="entry name" value="Low affinity cationic amino acid transporter 2"/>
    <property type="match status" value="1"/>
</dbReference>
<keyword evidence="21" id="KW-1185">Reference proteome</keyword>
<evidence type="ECO:0000256" key="8">
    <source>
        <dbReference type="ARBA" id="ARBA00023136"/>
    </source>
</evidence>
<dbReference type="PANTHER" id="PTHR43243">
    <property type="entry name" value="INNER MEMBRANE TRANSPORTER YGJI-RELATED"/>
    <property type="match status" value="1"/>
</dbReference>
<dbReference type="Pfam" id="PF13906">
    <property type="entry name" value="AA_permease_C"/>
    <property type="match status" value="1"/>
</dbReference>
<comment type="catalytic activity">
    <reaction evidence="11">
        <text>L-arginine(in) = L-arginine(out)</text>
        <dbReference type="Rhea" id="RHEA:32143"/>
        <dbReference type="ChEBI" id="CHEBI:32682"/>
    </reaction>
</comment>
<dbReference type="InterPro" id="IPR002293">
    <property type="entry name" value="AA/rel_permease1"/>
</dbReference>
<feature type="transmembrane region" description="Helical" evidence="18">
    <location>
        <begin position="250"/>
        <end position="270"/>
    </location>
</feature>
<comment type="similarity">
    <text evidence="2">Belongs to the amino acid-polyamine-organocation (APC) superfamily. Cationic amino acid transporter (CAT) (TC 2.A.3.3) family.</text>
</comment>
<organism evidence="20 21">
    <name type="scientific">Syrrhaptes paradoxus</name>
    <name type="common">Pallas's sandgrouse</name>
    <dbReference type="NCBI Taxonomy" id="302527"/>
    <lineage>
        <taxon>Eukaryota</taxon>
        <taxon>Metazoa</taxon>
        <taxon>Chordata</taxon>
        <taxon>Craniata</taxon>
        <taxon>Vertebrata</taxon>
        <taxon>Euteleostomi</taxon>
        <taxon>Archelosauria</taxon>
        <taxon>Archosauria</taxon>
        <taxon>Dinosauria</taxon>
        <taxon>Saurischia</taxon>
        <taxon>Theropoda</taxon>
        <taxon>Coelurosauria</taxon>
        <taxon>Aves</taxon>
        <taxon>Neognathae</taxon>
        <taxon>Neoaves</taxon>
        <taxon>Columbimorphae</taxon>
        <taxon>Pterocliformes</taxon>
        <taxon>Pteroclidae</taxon>
        <taxon>Syrrhaptes</taxon>
    </lineage>
</organism>
<evidence type="ECO:0000256" key="13">
    <source>
        <dbReference type="ARBA" id="ARBA00050846"/>
    </source>
</evidence>
<evidence type="ECO:0000313" key="20">
    <source>
        <dbReference type="EMBL" id="NXT23689.1"/>
    </source>
</evidence>
<dbReference type="FunFam" id="1.20.1740.10:FF:000034">
    <property type="entry name" value="cationic amino acid transporter 2 isoform X2"/>
    <property type="match status" value="1"/>
</dbReference>
<evidence type="ECO:0000256" key="2">
    <source>
        <dbReference type="ARBA" id="ARBA00008572"/>
    </source>
</evidence>
<evidence type="ECO:0000256" key="12">
    <source>
        <dbReference type="ARBA" id="ARBA00034450"/>
    </source>
</evidence>
<evidence type="ECO:0000256" key="5">
    <source>
        <dbReference type="ARBA" id="ARBA00022692"/>
    </source>
</evidence>
<feature type="non-terminal residue" evidence="20">
    <location>
        <position position="1"/>
    </location>
</feature>
<evidence type="ECO:0000256" key="18">
    <source>
        <dbReference type="SAM" id="Phobius"/>
    </source>
</evidence>
<dbReference type="Pfam" id="PF13520">
    <property type="entry name" value="AA_permease_2"/>
    <property type="match status" value="1"/>
</dbReference>
<evidence type="ECO:0000256" key="10">
    <source>
        <dbReference type="ARBA" id="ARBA00034422"/>
    </source>
</evidence>
<feature type="transmembrane region" description="Helical" evidence="18">
    <location>
        <begin position="193"/>
        <end position="211"/>
    </location>
</feature>
<keyword evidence="9" id="KW-0325">Glycoprotein</keyword>
<accession>A0A7L3AVW3</accession>
<dbReference type="GO" id="GO:0015189">
    <property type="term" value="F:L-lysine transmembrane transporter activity"/>
    <property type="evidence" value="ECO:0007669"/>
    <property type="project" value="TreeGrafter"/>
</dbReference>
<dbReference type="NCBIfam" id="TIGR00906">
    <property type="entry name" value="2A0303"/>
    <property type="match status" value="1"/>
</dbReference>
<evidence type="ECO:0000256" key="16">
    <source>
        <dbReference type="ARBA" id="ARBA00083295"/>
    </source>
</evidence>
<dbReference type="InterPro" id="IPR004755">
    <property type="entry name" value="Cat_AA_permease"/>
</dbReference>
<evidence type="ECO:0000256" key="9">
    <source>
        <dbReference type="ARBA" id="ARBA00023180"/>
    </source>
</evidence>
<evidence type="ECO:0000256" key="1">
    <source>
        <dbReference type="ARBA" id="ARBA00004651"/>
    </source>
</evidence>
<dbReference type="GO" id="GO:0000064">
    <property type="term" value="F:L-ornithine transmembrane transporter activity"/>
    <property type="evidence" value="ECO:0007669"/>
    <property type="project" value="TreeGrafter"/>
</dbReference>
<keyword evidence="6" id="KW-0029">Amino-acid transport</keyword>
<feature type="transmembrane region" description="Helical" evidence="18">
    <location>
        <begin position="340"/>
        <end position="366"/>
    </location>
</feature>
<feature type="transmembrane region" description="Helical" evidence="18">
    <location>
        <begin position="39"/>
        <end position="56"/>
    </location>
</feature>
<evidence type="ECO:0000256" key="7">
    <source>
        <dbReference type="ARBA" id="ARBA00022989"/>
    </source>
</evidence>
<feature type="transmembrane region" description="Helical" evidence="18">
    <location>
        <begin position="99"/>
        <end position="125"/>
    </location>
</feature>
<evidence type="ECO:0000256" key="11">
    <source>
        <dbReference type="ARBA" id="ARBA00034423"/>
    </source>
</evidence>
<keyword evidence="5 18" id="KW-0812">Transmembrane</keyword>
<gene>
    <name evidence="20" type="primary">Slc7a2</name>
    <name evidence="20" type="ORF">SYRPAR_R00349</name>
</gene>
<dbReference type="AlphaFoldDB" id="A0A7L3AVW3"/>
<comment type="catalytic activity">
    <reaction evidence="12">
        <text>L-ornithine(in) = L-ornithine(out)</text>
        <dbReference type="Rhea" id="RHEA:71199"/>
        <dbReference type="ChEBI" id="CHEBI:46911"/>
    </reaction>
</comment>